<dbReference type="Proteomes" id="UP001602245">
    <property type="component" value="Unassembled WGS sequence"/>
</dbReference>
<reference evidence="2 3" key="1">
    <citation type="submission" date="2024-10" db="EMBL/GenBank/DDBJ databases">
        <title>The Natural Products Discovery Center: Release of the First 8490 Sequenced Strains for Exploring Actinobacteria Biosynthetic Diversity.</title>
        <authorList>
            <person name="Kalkreuter E."/>
            <person name="Kautsar S.A."/>
            <person name="Yang D."/>
            <person name="Bader C.D."/>
            <person name="Teijaro C.N."/>
            <person name="Fluegel L."/>
            <person name="Davis C.M."/>
            <person name="Simpson J.R."/>
            <person name="Lauterbach L."/>
            <person name="Steele A.D."/>
            <person name="Gui C."/>
            <person name="Meng S."/>
            <person name="Li G."/>
            <person name="Viehrig K."/>
            <person name="Ye F."/>
            <person name="Su P."/>
            <person name="Kiefer A.F."/>
            <person name="Nichols A."/>
            <person name="Cepeda A.J."/>
            <person name="Yan W."/>
            <person name="Fan B."/>
            <person name="Jiang Y."/>
            <person name="Adhikari A."/>
            <person name="Zheng C.-J."/>
            <person name="Schuster L."/>
            <person name="Cowan T.M."/>
            <person name="Smanski M.J."/>
            <person name="Chevrette M.G."/>
            <person name="De Carvalho L.P.S."/>
            <person name="Shen B."/>
        </authorList>
    </citation>
    <scope>NUCLEOTIDE SEQUENCE [LARGE SCALE GENOMIC DNA]</scope>
    <source>
        <strain evidence="2 3">NPDC000087</strain>
    </source>
</reference>
<dbReference type="Pfam" id="PF14024">
    <property type="entry name" value="DUF4240"/>
    <property type="match status" value="1"/>
</dbReference>
<evidence type="ECO:0000313" key="3">
    <source>
        <dbReference type="Proteomes" id="UP001602245"/>
    </source>
</evidence>
<dbReference type="EMBL" id="JBIAZU010000001">
    <property type="protein sequence ID" value="MFF5288264.1"/>
    <property type="molecule type" value="Genomic_DNA"/>
</dbReference>
<evidence type="ECO:0000313" key="2">
    <source>
        <dbReference type="EMBL" id="MFF5288264.1"/>
    </source>
</evidence>
<sequence>MDLEEFWALIERSGRETADPEERTDRLIDELAGYEPGDIVDFQLHVDALRERVDTNRVWGAAWLICGGLCDDDGFWYFQAWLIGQGRAVFEAVAADPDALADVPVVRELAGRDSADWAEAEWPDWESLDDVAEDAYEEATDGDLERVLLDRGHDFRLSPRPSDPGWDFEDDEEMERRYPRLTKIF</sequence>
<proteinExistence type="predicted"/>
<evidence type="ECO:0000259" key="1">
    <source>
        <dbReference type="Pfam" id="PF14024"/>
    </source>
</evidence>
<protein>
    <submittedName>
        <fullName evidence="2">DUF4240 domain-containing protein</fullName>
    </submittedName>
</protein>
<comment type="caution">
    <text evidence="2">The sequence shown here is derived from an EMBL/GenBank/DDBJ whole genome shotgun (WGS) entry which is preliminary data.</text>
</comment>
<feature type="domain" description="DUF4240" evidence="1">
    <location>
        <begin position="1"/>
        <end position="138"/>
    </location>
</feature>
<organism evidence="2 3">
    <name type="scientific">Paractinoplanes globisporus</name>
    <dbReference type="NCBI Taxonomy" id="113565"/>
    <lineage>
        <taxon>Bacteria</taxon>
        <taxon>Bacillati</taxon>
        <taxon>Actinomycetota</taxon>
        <taxon>Actinomycetes</taxon>
        <taxon>Micromonosporales</taxon>
        <taxon>Micromonosporaceae</taxon>
        <taxon>Paractinoplanes</taxon>
    </lineage>
</organism>
<accession>A0ABW6W4P5</accession>
<dbReference type="InterPro" id="IPR025334">
    <property type="entry name" value="DUF4240"/>
</dbReference>
<gene>
    <name evidence="2" type="ORF">ACFY35_02430</name>
</gene>
<keyword evidence="3" id="KW-1185">Reference proteome</keyword>
<name>A0ABW6W4P5_9ACTN</name>
<dbReference type="RefSeq" id="WP_020511395.1">
    <property type="nucleotide sequence ID" value="NZ_JBIAZU010000001.1"/>
</dbReference>